<proteinExistence type="inferred from homology"/>
<dbReference type="Pfam" id="PF07814">
    <property type="entry name" value="WAPL"/>
    <property type="match status" value="1"/>
</dbReference>
<evidence type="ECO:0000256" key="2">
    <source>
        <dbReference type="SAM" id="MobiDB-lite"/>
    </source>
</evidence>
<feature type="compositionally biased region" description="Basic and acidic residues" evidence="2">
    <location>
        <begin position="35"/>
        <end position="46"/>
    </location>
</feature>
<organism evidence="4 5">
    <name type="scientific">Scytalidium lignicola</name>
    <name type="common">Hyphomycete</name>
    <dbReference type="NCBI Taxonomy" id="5539"/>
    <lineage>
        <taxon>Eukaryota</taxon>
        <taxon>Fungi</taxon>
        <taxon>Dikarya</taxon>
        <taxon>Ascomycota</taxon>
        <taxon>Pezizomycotina</taxon>
        <taxon>Leotiomycetes</taxon>
        <taxon>Leotiomycetes incertae sedis</taxon>
        <taxon>Scytalidium</taxon>
    </lineage>
</organism>
<dbReference type="Gene3D" id="1.25.10.10">
    <property type="entry name" value="Leucine-rich Repeat Variant"/>
    <property type="match status" value="2"/>
</dbReference>
<dbReference type="AlphaFoldDB" id="A0A3E2HKJ0"/>
<feature type="region of interest" description="Disordered" evidence="2">
    <location>
        <begin position="31"/>
        <end position="337"/>
    </location>
</feature>
<comment type="similarity">
    <text evidence="1">Belongs to the WAPL family.</text>
</comment>
<evidence type="ECO:0000313" key="5">
    <source>
        <dbReference type="Proteomes" id="UP000258309"/>
    </source>
</evidence>
<feature type="non-terminal residue" evidence="4">
    <location>
        <position position="1007"/>
    </location>
</feature>
<comment type="caution">
    <text evidence="4">The sequence shown here is derived from an EMBL/GenBank/DDBJ whole genome shotgun (WGS) entry which is preliminary data.</text>
</comment>
<dbReference type="PANTHER" id="PTHR22100">
    <property type="entry name" value="WINGS APART-LIKE PROTEIN HOMOLOG"/>
    <property type="match status" value="1"/>
</dbReference>
<evidence type="ECO:0000313" key="4">
    <source>
        <dbReference type="EMBL" id="RFU33907.1"/>
    </source>
</evidence>
<dbReference type="OrthoDB" id="78088at2759"/>
<name>A0A3E2HKJ0_SCYLI</name>
<gene>
    <name evidence="4" type="ORF">B7463_g2460</name>
</gene>
<dbReference type="STRING" id="5539.A0A3E2HKJ0"/>
<feature type="compositionally biased region" description="Polar residues" evidence="2">
    <location>
        <begin position="155"/>
        <end position="168"/>
    </location>
</feature>
<dbReference type="InterPro" id="IPR011989">
    <property type="entry name" value="ARM-like"/>
</dbReference>
<accession>A0A3E2HKJ0</accession>
<evidence type="ECO:0000259" key="3">
    <source>
        <dbReference type="Pfam" id="PF07814"/>
    </source>
</evidence>
<dbReference type="PANTHER" id="PTHR22100:SF13">
    <property type="entry name" value="WINGS APART-LIKE PROTEIN HOMOLOG"/>
    <property type="match status" value="1"/>
</dbReference>
<feature type="compositionally biased region" description="Low complexity" evidence="2">
    <location>
        <begin position="299"/>
        <end position="316"/>
    </location>
</feature>
<evidence type="ECO:0000256" key="1">
    <source>
        <dbReference type="ARBA" id="ARBA00006854"/>
    </source>
</evidence>
<sequence length="1007" mass="111767">MASFGDITAPRKRIATYGKVARRRIPEYTVTAFERSSRTPEERQEYGRPVASNVPSNDGRGLEDALLPPKSSSHSLPLTSGPPDHISADEEVVLPKPSIQAPKHKRLKAKDPILPSSGSKTAVSSKQDIFDIPGSDEDIPLVKKRAHSKPASAIHTATKQQLKSTTATPGLPSEPNIYDFPSSNSEPAPLLKRTVNKPQLKTASISKERVVVSQSIPAPTTRNLLNTKKRKLSTKINAVQTAVSPKKPTTASRPSVKSKSSHGSGYLQGASEIVDPAVVKSGRTEQERRSPQVSTPRQPISSPRYTSPSTTPSTLRSDGDGDGDGDAMDIDKPTIDVSPRGLEVWNGLLDLTIRDEIFETDKGILEEERYNGRAEKAMRFTTMADISKDQANLPIDRSRRLPRRRLIDSLVEQSQDHSMDEDSSDDDLSSGSQGDAMMSSDRLEPTIQGYPSLPNQSSNLSTTASSSQGSQNVGPKFTYSRQRSMLAEEDFMKQLEFDMPIQSTQPSKSKRLRRGSVPKLVPLQSFDENDEDDDGLANKAVRSVHELRQAGANNRFLDEVEDLLERIGRPTNPPSSMRRGALLELAAKMNDKNFLRQFRSNGVEQRLFLHLGQEADIISGFLLVALLITELAEATMPHIVSQLRRQGITRLIIRLLNYHESISYISKDRKSNMSKNSQNLVADLQKSLIQLPLWEDLQPERISPRMASLKCLELMVRQTREAGDSRDIFSKEMISGLFSILQSRLNDSVWDLSQGNDAIDFYLALSSLEWHSISSRNVDGEAIWIEQYLPIVAKTVESSLAQPPDHFGVSQILILRLILNVTNNNPKASDVLANGTLMSTVGQAINNKFRKISKFLTEDEFSVVVDHLILLLGIMINFAEWSSNARERLNNLQSTEHDPMDTMIQLFVDYKGTTSEADSVQESQRNVAFGYLSVLLGYLSLLPAISDRVRSRLPRKSLKPLLESIEEFIGHHKTVDDLTQADEEGNNPHAGLTKRLQVLVDKLSLMA</sequence>
<dbReference type="EMBL" id="NCSJ02000028">
    <property type="protein sequence ID" value="RFU33907.1"/>
    <property type="molecule type" value="Genomic_DNA"/>
</dbReference>
<feature type="compositionally biased region" description="Polar residues" evidence="2">
    <location>
        <begin position="212"/>
        <end position="226"/>
    </location>
</feature>
<protein>
    <recommendedName>
        <fullName evidence="3">Wings apart-like protein C-terminal domain-containing protein</fullName>
    </recommendedName>
</protein>
<reference evidence="4 5" key="1">
    <citation type="submission" date="2018-05" db="EMBL/GenBank/DDBJ databases">
        <title>Draft genome sequence of Scytalidium lignicola DSM 105466, a ubiquitous saprotrophic fungus.</title>
        <authorList>
            <person name="Buettner E."/>
            <person name="Gebauer A.M."/>
            <person name="Hofrichter M."/>
            <person name="Liers C."/>
            <person name="Kellner H."/>
        </authorList>
    </citation>
    <scope>NUCLEOTIDE SEQUENCE [LARGE SCALE GENOMIC DNA]</scope>
    <source>
        <strain evidence="4 5">DSM 105466</strain>
    </source>
</reference>
<feature type="compositionally biased region" description="Polar residues" evidence="2">
    <location>
        <begin position="116"/>
        <end position="127"/>
    </location>
</feature>
<feature type="non-terminal residue" evidence="4">
    <location>
        <position position="1"/>
    </location>
</feature>
<dbReference type="OMA" id="NYHESIS"/>
<feature type="region of interest" description="Disordered" evidence="2">
    <location>
        <begin position="411"/>
        <end position="476"/>
    </location>
</feature>
<dbReference type="InterPro" id="IPR022771">
    <property type="entry name" value="WAPL_C"/>
</dbReference>
<dbReference type="Proteomes" id="UP000258309">
    <property type="component" value="Unassembled WGS sequence"/>
</dbReference>
<dbReference type="InterPro" id="IPR039874">
    <property type="entry name" value="WAPL"/>
</dbReference>
<feature type="compositionally biased region" description="Polar residues" evidence="2">
    <location>
        <begin position="234"/>
        <end position="263"/>
    </location>
</feature>
<feature type="domain" description="Wings apart-like protein C-terminal" evidence="3">
    <location>
        <begin position="541"/>
        <end position="884"/>
    </location>
</feature>
<feature type="compositionally biased region" description="Low complexity" evidence="2">
    <location>
        <begin position="455"/>
        <end position="472"/>
    </location>
</feature>
<feature type="compositionally biased region" description="Polar residues" evidence="2">
    <location>
        <begin position="196"/>
        <end position="205"/>
    </location>
</feature>
<feature type="compositionally biased region" description="Low complexity" evidence="2">
    <location>
        <begin position="66"/>
        <end position="83"/>
    </location>
</feature>
<keyword evidence="5" id="KW-1185">Reference proteome</keyword>